<evidence type="ECO:0000256" key="2">
    <source>
        <dbReference type="ARBA" id="ARBA00034301"/>
    </source>
</evidence>
<dbReference type="AlphaFoldDB" id="A0A419SFR0"/>
<comment type="catalytic activity">
    <reaction evidence="1">
        <text>3',5'-cyclic CMP + H2O = CMP + H(+)</text>
        <dbReference type="Rhea" id="RHEA:72675"/>
        <dbReference type="ChEBI" id="CHEBI:15377"/>
        <dbReference type="ChEBI" id="CHEBI:15378"/>
        <dbReference type="ChEBI" id="CHEBI:58003"/>
        <dbReference type="ChEBI" id="CHEBI:60377"/>
    </reaction>
    <physiologicalReaction direction="left-to-right" evidence="1">
        <dbReference type="Rhea" id="RHEA:72676"/>
    </physiologicalReaction>
</comment>
<dbReference type="InterPro" id="IPR036388">
    <property type="entry name" value="WH-like_DNA-bd_sf"/>
</dbReference>
<dbReference type="RefSeq" id="WP_120190097.1">
    <property type="nucleotide sequence ID" value="NZ_MCHY01000009.1"/>
</dbReference>
<sequence length="319" mass="37141">MSEKTVGIHQVTLPLPFRLDHVHCYLAQGNNGWTIIDSGLHTEETEQAWKRVFREYKIDPRRDVERIVLTHFHPDHFGFAGTLQEWTGAAVHMSKQGKAQALSTWTEQRYKENRRFYRVNGLPEHLNQEMAKNDQMFFSLTRPFPQDIQVIEQTAVPIGDHLYEAISTPGHAEGHLCFYQPERKILFGGDLLLKKITPNVSYLGKGDDNPLASFLVSMEEVKKREIEVTLPGHGPIFHDTHDRIEQLIDHHQQRLRELFNLIDQELDAYQICQKLFRRELSIHEIRFALGETIAHLRYLQEASQLTKRVDANGTILYMR</sequence>
<dbReference type="SMART" id="SM00849">
    <property type="entry name" value="Lactamase_B"/>
    <property type="match status" value="1"/>
</dbReference>
<evidence type="ECO:0000259" key="4">
    <source>
        <dbReference type="SMART" id="SM00849"/>
    </source>
</evidence>
<evidence type="ECO:0000313" key="5">
    <source>
        <dbReference type="EMBL" id="RKD22623.1"/>
    </source>
</evidence>
<dbReference type="EMBL" id="MCHY01000009">
    <property type="protein sequence ID" value="RKD22623.1"/>
    <property type="molecule type" value="Genomic_DNA"/>
</dbReference>
<gene>
    <name evidence="5" type="ORF">BEP19_10200</name>
</gene>
<reference evidence="5 6" key="1">
    <citation type="submission" date="2016-08" db="EMBL/GenBank/DDBJ databases">
        <title>Novel Firmicute Genomes.</title>
        <authorList>
            <person name="Poppleton D.I."/>
            <person name="Gribaldo S."/>
        </authorList>
    </citation>
    <scope>NUCLEOTIDE SEQUENCE [LARGE SCALE GENOMIC DNA]</scope>
    <source>
        <strain evidence="5 6">RAOx-1</strain>
    </source>
</reference>
<dbReference type="Pfam" id="PF00753">
    <property type="entry name" value="Lactamase_B"/>
    <property type="match status" value="1"/>
</dbReference>
<dbReference type="PANTHER" id="PTHR23131">
    <property type="entry name" value="ENDORIBONUCLEASE LACTB2"/>
    <property type="match status" value="1"/>
</dbReference>
<name>A0A419SFR0_9BACL</name>
<keyword evidence="6" id="KW-1185">Reference proteome</keyword>
<evidence type="ECO:0000256" key="3">
    <source>
        <dbReference type="ARBA" id="ARBA00048505"/>
    </source>
</evidence>
<accession>A0A419SFR0</accession>
<evidence type="ECO:0000313" key="6">
    <source>
        <dbReference type="Proteomes" id="UP000284219"/>
    </source>
</evidence>
<comment type="caution">
    <text evidence="5">The sequence shown here is derived from an EMBL/GenBank/DDBJ whole genome shotgun (WGS) entry which is preliminary data.</text>
</comment>
<dbReference type="Gene3D" id="3.60.15.10">
    <property type="entry name" value="Ribonuclease Z/Hydroxyacylglutathione hydrolase-like"/>
    <property type="match status" value="1"/>
</dbReference>
<feature type="domain" description="Metallo-beta-lactamase" evidence="4">
    <location>
        <begin position="21"/>
        <end position="233"/>
    </location>
</feature>
<dbReference type="Gene3D" id="1.10.10.10">
    <property type="entry name" value="Winged helix-like DNA-binding domain superfamily/Winged helix DNA-binding domain"/>
    <property type="match status" value="1"/>
</dbReference>
<comment type="catalytic activity">
    <reaction evidence="3">
        <text>3',5'-cyclic UMP + H2O = UMP + H(+)</text>
        <dbReference type="Rhea" id="RHEA:70575"/>
        <dbReference type="ChEBI" id="CHEBI:15377"/>
        <dbReference type="ChEBI" id="CHEBI:15378"/>
        <dbReference type="ChEBI" id="CHEBI:57865"/>
        <dbReference type="ChEBI" id="CHEBI:184387"/>
    </reaction>
    <physiologicalReaction direction="left-to-right" evidence="3">
        <dbReference type="Rhea" id="RHEA:70576"/>
    </physiologicalReaction>
</comment>
<dbReference type="SUPFAM" id="SSF56281">
    <property type="entry name" value="Metallo-hydrolase/oxidoreductase"/>
    <property type="match status" value="1"/>
</dbReference>
<dbReference type="Pfam" id="PF21221">
    <property type="entry name" value="B_lactamase-like_C"/>
    <property type="match status" value="1"/>
</dbReference>
<comment type="function">
    <text evidence="2">Counteracts the endogenous Pycsar antiviral defense system. Phosphodiesterase that enables metal-dependent hydrolysis of host cyclic nucleotide Pycsar defense signals such as cCMP and cUMP.</text>
</comment>
<protein>
    <recommendedName>
        <fullName evidence="4">Metallo-beta-lactamase domain-containing protein</fullName>
    </recommendedName>
</protein>
<proteinExistence type="predicted"/>
<organism evidence="5 6">
    <name type="scientific">Ammoniphilus oxalaticus</name>
    <dbReference type="NCBI Taxonomy" id="66863"/>
    <lineage>
        <taxon>Bacteria</taxon>
        <taxon>Bacillati</taxon>
        <taxon>Bacillota</taxon>
        <taxon>Bacilli</taxon>
        <taxon>Bacillales</taxon>
        <taxon>Paenibacillaceae</taxon>
        <taxon>Aneurinibacillus group</taxon>
        <taxon>Ammoniphilus</taxon>
    </lineage>
</organism>
<dbReference type="InterPro" id="IPR048933">
    <property type="entry name" value="B_lactamase-like_C"/>
</dbReference>
<dbReference type="PANTHER" id="PTHR23131:SF4">
    <property type="entry name" value="METALLO-BETA-LACTAMASE SUPERFAMILY POTEIN"/>
    <property type="match status" value="1"/>
</dbReference>
<dbReference type="InterPro" id="IPR001279">
    <property type="entry name" value="Metallo-B-lactamas"/>
</dbReference>
<dbReference type="CDD" id="cd07725">
    <property type="entry name" value="TTHA1429-like_MBL-fold"/>
    <property type="match status" value="1"/>
</dbReference>
<dbReference type="InterPro" id="IPR050662">
    <property type="entry name" value="Sec-metab_biosynth-thioest"/>
</dbReference>
<dbReference type="OrthoDB" id="9761531at2"/>
<dbReference type="InterPro" id="IPR036866">
    <property type="entry name" value="RibonucZ/Hydroxyglut_hydro"/>
</dbReference>
<dbReference type="Proteomes" id="UP000284219">
    <property type="component" value="Unassembled WGS sequence"/>
</dbReference>
<evidence type="ECO:0000256" key="1">
    <source>
        <dbReference type="ARBA" id="ARBA00034221"/>
    </source>
</evidence>